<dbReference type="PANTHER" id="PTHR31508:SF2">
    <property type="entry name" value="PROTEIN PITCHFORK"/>
    <property type="match status" value="1"/>
</dbReference>
<proteinExistence type="predicted"/>
<reference evidence="1 2" key="1">
    <citation type="journal article" date="2019" name="Philos. Trans. R. Soc. Lond., B, Biol. Sci.">
        <title>Ant behaviour and brain gene expression of defending hosts depend on the ecological success of the intruding social parasite.</title>
        <authorList>
            <person name="Kaur R."/>
            <person name="Stoldt M."/>
            <person name="Jongepier E."/>
            <person name="Feldmeyer B."/>
            <person name="Menzel F."/>
            <person name="Bornberg-Bauer E."/>
            <person name="Foitzik S."/>
        </authorList>
    </citation>
    <scope>NUCLEOTIDE SEQUENCE [LARGE SCALE GENOMIC DNA]</scope>
    <source>
        <tissue evidence="1">Whole body</tissue>
    </source>
</reference>
<dbReference type="Proteomes" id="UP000310200">
    <property type="component" value="Unassembled WGS sequence"/>
</dbReference>
<dbReference type="EMBL" id="QBLH01003578">
    <property type="protein sequence ID" value="TGZ37227.1"/>
    <property type="molecule type" value="Genomic_DNA"/>
</dbReference>
<accession>A0A4S2JQW6</accession>
<dbReference type="PANTHER" id="PTHR31508">
    <property type="entry name" value="PROTEIN PITCHFORK"/>
    <property type="match status" value="1"/>
</dbReference>
<dbReference type="GO" id="GO:0031344">
    <property type="term" value="P:regulation of cell projection organization"/>
    <property type="evidence" value="ECO:0007669"/>
    <property type="project" value="TreeGrafter"/>
</dbReference>
<dbReference type="Pfam" id="PF07004">
    <property type="entry name" value="SHIPPO-rpt"/>
    <property type="match status" value="2"/>
</dbReference>
<organism evidence="1 2">
    <name type="scientific">Temnothorax longispinosus</name>
    <dbReference type="NCBI Taxonomy" id="300112"/>
    <lineage>
        <taxon>Eukaryota</taxon>
        <taxon>Metazoa</taxon>
        <taxon>Ecdysozoa</taxon>
        <taxon>Arthropoda</taxon>
        <taxon>Hexapoda</taxon>
        <taxon>Insecta</taxon>
        <taxon>Pterygota</taxon>
        <taxon>Neoptera</taxon>
        <taxon>Endopterygota</taxon>
        <taxon>Hymenoptera</taxon>
        <taxon>Apocrita</taxon>
        <taxon>Aculeata</taxon>
        <taxon>Formicoidea</taxon>
        <taxon>Formicidae</taxon>
        <taxon>Myrmicinae</taxon>
        <taxon>Temnothorax</taxon>
    </lineage>
</organism>
<name>A0A4S2JQW6_9HYME</name>
<comment type="caution">
    <text evidence="1">The sequence shown here is derived from an EMBL/GenBank/DDBJ whole genome shotgun (WGS) entry which is preliminary data.</text>
</comment>
<evidence type="ECO:0000313" key="1">
    <source>
        <dbReference type="EMBL" id="TGZ37227.1"/>
    </source>
</evidence>
<protein>
    <submittedName>
        <fullName evidence="1">Uncharacterized protein</fullName>
    </submittedName>
</protein>
<keyword evidence="2" id="KW-1185">Reference proteome</keyword>
<evidence type="ECO:0000313" key="2">
    <source>
        <dbReference type="Proteomes" id="UP000310200"/>
    </source>
</evidence>
<dbReference type="InterPro" id="IPR033602">
    <property type="entry name" value="CIMAP3"/>
</dbReference>
<dbReference type="InterPro" id="IPR010736">
    <property type="entry name" value="SHIPPO-rpt"/>
</dbReference>
<sequence>MQLFSIDTDFEYVIRKPKRQRICFGSGQPRDTSRSGMSPFMRYYTVEDYPNIGPGSYDILKSFNAIKTKPCSRSISKRGYSGLARFAKPVAHVEDYISPSAYVSGISKHVKTQKYPFASTSKRRIFDINKNPGPGTYVNKEIKGITFQHSFGGRVKMRLGIDFKCCTRNTDICKICGKLPMGDYWHLNNKIFLCKICMTREVQEQTKFKKKKLESFRKIRTCSSIHIHEGTDAKIWLINPAAMKQWTRKETYLSVYSKD</sequence>
<dbReference type="AlphaFoldDB" id="A0A4S2JQW6"/>
<dbReference type="GO" id="GO:0008092">
    <property type="term" value="F:cytoskeletal protein binding"/>
    <property type="evidence" value="ECO:0007669"/>
    <property type="project" value="TreeGrafter"/>
</dbReference>
<gene>
    <name evidence="1" type="ORF">DBV15_10121</name>
</gene>